<evidence type="ECO:0000256" key="1">
    <source>
        <dbReference type="SAM" id="MobiDB-lite"/>
    </source>
</evidence>
<gene>
    <name evidence="2" type="ORF">GJ654_09105</name>
</gene>
<evidence type="ECO:0000313" key="3">
    <source>
        <dbReference type="Proteomes" id="UP000439113"/>
    </source>
</evidence>
<proteinExistence type="predicted"/>
<feature type="region of interest" description="Disordered" evidence="1">
    <location>
        <begin position="77"/>
        <end position="106"/>
    </location>
</feature>
<dbReference type="RefSeq" id="WP_155445844.1">
    <property type="nucleotide sequence ID" value="NZ_JAOQNR010000006.1"/>
</dbReference>
<sequence>MPKLGFDLDAGNVAQHWLDEPDLRLWLRGPAEVPFEIDLVLKTRKIKEFDFSGAYLLKVASAGKTLKRSGRASCTLGALPPAPQSARSAVRSTSTPTAKATQASLA</sequence>
<evidence type="ECO:0000313" key="2">
    <source>
        <dbReference type="EMBL" id="MTV31152.1"/>
    </source>
</evidence>
<feature type="compositionally biased region" description="Polar residues" evidence="1">
    <location>
        <begin position="85"/>
        <end position="106"/>
    </location>
</feature>
<dbReference type="EMBL" id="WNKS01000006">
    <property type="protein sequence ID" value="MTV31152.1"/>
    <property type="molecule type" value="Genomic_DNA"/>
</dbReference>
<protein>
    <submittedName>
        <fullName evidence="2">Uncharacterized protein</fullName>
    </submittedName>
</protein>
<comment type="caution">
    <text evidence="2">The sequence shown here is derived from an EMBL/GenBank/DDBJ whole genome shotgun (WGS) entry which is preliminary data.</text>
</comment>
<accession>A0A6N8DKQ3</accession>
<dbReference type="AlphaFoldDB" id="A0A6N8DKQ3"/>
<organism evidence="2 3">
    <name type="scientific">Rhodoblastus acidophilus</name>
    <name type="common">Rhodopseudomonas acidophila</name>
    <dbReference type="NCBI Taxonomy" id="1074"/>
    <lineage>
        <taxon>Bacteria</taxon>
        <taxon>Pseudomonadati</taxon>
        <taxon>Pseudomonadota</taxon>
        <taxon>Alphaproteobacteria</taxon>
        <taxon>Hyphomicrobiales</taxon>
        <taxon>Rhodoblastaceae</taxon>
        <taxon>Rhodoblastus</taxon>
    </lineage>
</organism>
<reference evidence="2 3" key="1">
    <citation type="submission" date="2019-11" db="EMBL/GenBank/DDBJ databases">
        <title>Whole-genome sequence of a Rhodoblastus acidophilus DSM 142.</title>
        <authorList>
            <person name="Kyndt J.A."/>
            <person name="Meyer T.E."/>
        </authorList>
    </citation>
    <scope>NUCLEOTIDE SEQUENCE [LARGE SCALE GENOMIC DNA]</scope>
    <source>
        <strain evidence="2 3">DSM 142</strain>
    </source>
</reference>
<dbReference type="OrthoDB" id="9808963at2"/>
<name>A0A6N8DKQ3_RHOAC</name>
<dbReference type="Proteomes" id="UP000439113">
    <property type="component" value="Unassembled WGS sequence"/>
</dbReference>